<evidence type="ECO:0000313" key="2">
    <source>
        <dbReference type="EMBL" id="RST96221.1"/>
    </source>
</evidence>
<feature type="compositionally biased region" description="Polar residues" evidence="1">
    <location>
        <begin position="26"/>
        <end position="44"/>
    </location>
</feature>
<accession>A0A429ZRC9</accession>
<keyword evidence="3" id="KW-1185">Reference proteome</keyword>
<protein>
    <submittedName>
        <fullName evidence="2">Uncharacterized protein</fullName>
    </submittedName>
</protein>
<feature type="compositionally biased region" description="Low complexity" evidence="1">
    <location>
        <begin position="90"/>
        <end position="99"/>
    </location>
</feature>
<feature type="region of interest" description="Disordered" evidence="1">
    <location>
        <begin position="73"/>
        <end position="99"/>
    </location>
</feature>
<comment type="caution">
    <text evidence="2">The sequence shown here is derived from an EMBL/GenBank/DDBJ whole genome shotgun (WGS) entry which is preliminary data.</text>
</comment>
<dbReference type="EMBL" id="NGJT01000001">
    <property type="protein sequence ID" value="RST96221.1"/>
    <property type="molecule type" value="Genomic_DNA"/>
</dbReference>
<feature type="region of interest" description="Disordered" evidence="1">
    <location>
        <begin position="223"/>
        <end position="253"/>
    </location>
</feature>
<evidence type="ECO:0000256" key="1">
    <source>
        <dbReference type="SAM" id="MobiDB-lite"/>
    </source>
</evidence>
<feature type="compositionally biased region" description="Basic residues" evidence="1">
    <location>
        <begin position="1"/>
        <end position="11"/>
    </location>
</feature>
<feature type="region of interest" description="Disordered" evidence="1">
    <location>
        <begin position="1"/>
        <end position="44"/>
    </location>
</feature>
<dbReference type="AlphaFoldDB" id="A0A429ZRC9"/>
<feature type="region of interest" description="Disordered" evidence="1">
    <location>
        <begin position="126"/>
        <end position="176"/>
    </location>
</feature>
<dbReference type="OrthoDB" id="2193439at2"/>
<dbReference type="Proteomes" id="UP000288490">
    <property type="component" value="Unassembled WGS sequence"/>
</dbReference>
<reference evidence="2 3" key="1">
    <citation type="submission" date="2017-05" db="EMBL/GenBank/DDBJ databases">
        <title>Vagococcus spp. assemblies.</title>
        <authorList>
            <person name="Gulvik C.A."/>
        </authorList>
    </citation>
    <scope>NUCLEOTIDE SEQUENCE [LARGE SCALE GENOMIC DNA]</scope>
    <source>
        <strain evidence="2 3">SS1994</strain>
    </source>
</reference>
<organism evidence="2 3">
    <name type="scientific">Vagococcus bubulae</name>
    <dbReference type="NCBI Taxonomy" id="1977868"/>
    <lineage>
        <taxon>Bacteria</taxon>
        <taxon>Bacillati</taxon>
        <taxon>Bacillota</taxon>
        <taxon>Bacilli</taxon>
        <taxon>Lactobacillales</taxon>
        <taxon>Enterococcaceae</taxon>
        <taxon>Vagococcus</taxon>
    </lineage>
</organism>
<dbReference type="RefSeq" id="WP_125955614.1">
    <property type="nucleotide sequence ID" value="NZ_JAQEJV010000001.1"/>
</dbReference>
<proteinExistence type="predicted"/>
<name>A0A429ZRC9_9ENTE</name>
<gene>
    <name evidence="2" type="ORF">CBF36_00370</name>
</gene>
<sequence length="266" mass="30605">MNFSEKRKHFRFPAYDDESGVKLNRPPQQSSDNAKRTVSNQENDTVILDPIEMVAEPKYFGGDGLPEVEIERAEPTRSVQQQINVKKPKTPLTSKTTVPKKPVEKTVNLNTNNVEIKTMNNQVYAEPSKQEYKAPQSSFSNKLYETDKNGQAKYRKRYNNRKPFESSYHLPGENPQDLFKPKYIPASLIEDKPVSKSEVEPTQVMKDLRKAAEDNFLMMDELDPVEMVDETTPTPKATKKNHRLEKSLSGIMQDESSQHLDNFYFD</sequence>
<evidence type="ECO:0000313" key="3">
    <source>
        <dbReference type="Proteomes" id="UP000288490"/>
    </source>
</evidence>